<dbReference type="Gene3D" id="3.40.720.10">
    <property type="entry name" value="Alkaline Phosphatase, subunit A"/>
    <property type="match status" value="1"/>
</dbReference>
<gene>
    <name evidence="1" type="ORF">HNQ64_004011</name>
</gene>
<name>A0A7W7YP44_9BACT</name>
<evidence type="ECO:0000313" key="2">
    <source>
        <dbReference type="Proteomes" id="UP000534294"/>
    </source>
</evidence>
<dbReference type="RefSeq" id="WP_184211800.1">
    <property type="nucleotide sequence ID" value="NZ_JACHIF010000010.1"/>
</dbReference>
<protein>
    <submittedName>
        <fullName evidence="1">Putative AlkP superfamily pyrophosphatase or phosphodiesterase</fullName>
    </submittedName>
</protein>
<organism evidence="1 2">
    <name type="scientific">Prosthecobacter dejongeii</name>
    <dbReference type="NCBI Taxonomy" id="48465"/>
    <lineage>
        <taxon>Bacteria</taxon>
        <taxon>Pseudomonadati</taxon>
        <taxon>Verrucomicrobiota</taxon>
        <taxon>Verrucomicrobiia</taxon>
        <taxon>Verrucomicrobiales</taxon>
        <taxon>Verrucomicrobiaceae</taxon>
        <taxon>Prosthecobacter</taxon>
    </lineage>
</organism>
<sequence>MDASFVIHGPSIKPGTEIELISNTDVAPTAAQLLSVEMKNVDGRVLTKVMM</sequence>
<dbReference type="Proteomes" id="UP000534294">
    <property type="component" value="Unassembled WGS sequence"/>
</dbReference>
<evidence type="ECO:0000313" key="1">
    <source>
        <dbReference type="EMBL" id="MBB5039733.1"/>
    </source>
</evidence>
<dbReference type="AlphaFoldDB" id="A0A7W7YP44"/>
<reference evidence="1 2" key="1">
    <citation type="submission" date="2020-08" db="EMBL/GenBank/DDBJ databases">
        <title>Genomic Encyclopedia of Type Strains, Phase IV (KMG-IV): sequencing the most valuable type-strain genomes for metagenomic binning, comparative biology and taxonomic classification.</title>
        <authorList>
            <person name="Goeker M."/>
        </authorList>
    </citation>
    <scope>NUCLEOTIDE SEQUENCE [LARGE SCALE GENOMIC DNA]</scope>
    <source>
        <strain evidence="1 2">DSM 12251</strain>
    </source>
</reference>
<dbReference type="EMBL" id="JACHIF010000010">
    <property type="protein sequence ID" value="MBB5039733.1"/>
    <property type="molecule type" value="Genomic_DNA"/>
</dbReference>
<proteinExistence type="predicted"/>
<comment type="caution">
    <text evidence="1">The sequence shown here is derived from an EMBL/GenBank/DDBJ whole genome shotgun (WGS) entry which is preliminary data.</text>
</comment>
<dbReference type="InterPro" id="IPR017850">
    <property type="entry name" value="Alkaline_phosphatase_core_sf"/>
</dbReference>
<keyword evidence="2" id="KW-1185">Reference proteome</keyword>
<dbReference type="SUPFAM" id="SSF53649">
    <property type="entry name" value="Alkaline phosphatase-like"/>
    <property type="match status" value="1"/>
</dbReference>
<accession>A0A7W7YP44</accession>